<keyword evidence="5" id="KW-1185">Reference proteome</keyword>
<name>A0AAN4VW78_9BACT</name>
<dbReference type="SMART" id="SM00342">
    <property type="entry name" value="HTH_ARAC"/>
    <property type="match status" value="1"/>
</dbReference>
<dbReference type="InterPro" id="IPR053142">
    <property type="entry name" value="PchR_regulatory_protein"/>
</dbReference>
<evidence type="ECO:0000256" key="1">
    <source>
        <dbReference type="ARBA" id="ARBA00023015"/>
    </source>
</evidence>
<protein>
    <recommendedName>
        <fullName evidence="3">HTH araC/xylS-type domain-containing protein</fullName>
    </recommendedName>
</protein>
<keyword evidence="1" id="KW-0805">Transcription regulation</keyword>
<evidence type="ECO:0000313" key="4">
    <source>
        <dbReference type="EMBL" id="GJM60562.1"/>
    </source>
</evidence>
<dbReference type="InterPro" id="IPR009057">
    <property type="entry name" value="Homeodomain-like_sf"/>
</dbReference>
<organism evidence="4 5">
    <name type="scientific">Persicobacter diffluens</name>
    <dbReference type="NCBI Taxonomy" id="981"/>
    <lineage>
        <taxon>Bacteria</taxon>
        <taxon>Pseudomonadati</taxon>
        <taxon>Bacteroidota</taxon>
        <taxon>Cytophagia</taxon>
        <taxon>Cytophagales</taxon>
        <taxon>Persicobacteraceae</taxon>
        <taxon>Persicobacter</taxon>
    </lineage>
</organism>
<dbReference type="GO" id="GO:0003700">
    <property type="term" value="F:DNA-binding transcription factor activity"/>
    <property type="evidence" value="ECO:0007669"/>
    <property type="project" value="InterPro"/>
</dbReference>
<gene>
    <name evidence="4" type="ORF">PEDI_11140</name>
</gene>
<dbReference type="Proteomes" id="UP001310022">
    <property type="component" value="Unassembled WGS sequence"/>
</dbReference>
<dbReference type="Gene3D" id="1.10.10.60">
    <property type="entry name" value="Homeodomain-like"/>
    <property type="match status" value="2"/>
</dbReference>
<dbReference type="PROSITE" id="PS01124">
    <property type="entry name" value="HTH_ARAC_FAMILY_2"/>
    <property type="match status" value="1"/>
</dbReference>
<dbReference type="EMBL" id="BQKE01000001">
    <property type="protein sequence ID" value="GJM60562.1"/>
    <property type="molecule type" value="Genomic_DNA"/>
</dbReference>
<evidence type="ECO:0000256" key="2">
    <source>
        <dbReference type="ARBA" id="ARBA00023163"/>
    </source>
</evidence>
<feature type="domain" description="HTH araC/xylS-type" evidence="3">
    <location>
        <begin position="226"/>
        <end position="324"/>
    </location>
</feature>
<dbReference type="PANTHER" id="PTHR47893:SF1">
    <property type="entry name" value="REGULATORY PROTEIN PCHR"/>
    <property type="match status" value="1"/>
</dbReference>
<dbReference type="GO" id="GO:0043565">
    <property type="term" value="F:sequence-specific DNA binding"/>
    <property type="evidence" value="ECO:0007669"/>
    <property type="project" value="InterPro"/>
</dbReference>
<proteinExistence type="predicted"/>
<reference evidence="4 5" key="1">
    <citation type="submission" date="2021-12" db="EMBL/GenBank/DDBJ databases">
        <title>Genome sequencing of bacteria with rrn-lacking chromosome and rrn-plasmid.</title>
        <authorList>
            <person name="Anda M."/>
            <person name="Iwasaki W."/>
        </authorList>
    </citation>
    <scope>NUCLEOTIDE SEQUENCE [LARGE SCALE GENOMIC DNA]</scope>
    <source>
        <strain evidence="4 5">NBRC 15940</strain>
    </source>
</reference>
<keyword evidence="2" id="KW-0804">Transcription</keyword>
<dbReference type="RefSeq" id="WP_338236281.1">
    <property type="nucleotide sequence ID" value="NZ_BQKE01000001.1"/>
</dbReference>
<dbReference type="SUPFAM" id="SSF46689">
    <property type="entry name" value="Homeodomain-like"/>
    <property type="match status" value="2"/>
</dbReference>
<dbReference type="AlphaFoldDB" id="A0AAN4VW78"/>
<evidence type="ECO:0000313" key="5">
    <source>
        <dbReference type="Proteomes" id="UP001310022"/>
    </source>
</evidence>
<evidence type="ECO:0000259" key="3">
    <source>
        <dbReference type="PROSITE" id="PS01124"/>
    </source>
</evidence>
<dbReference type="PANTHER" id="PTHR47893">
    <property type="entry name" value="REGULATORY PROTEIN PCHR"/>
    <property type="match status" value="1"/>
</dbReference>
<sequence>MGKEILELHTIEQLPGHLYKELEETFGGEWDGKTFQSDSALGKIEITSHQYPNGAIIALADYLLHAPVHITNQPQSDEPIVAIRIGIHGDMEGNRHADENAEGILIYNANQPFKLFFPANKNIRWMSVRFPLSFFELWTATSPNGTKLLNILQSEQNWFYYHRLTPELEALVRSAFLHIKDARLGKPILFARAYEITARLVAMIDEGTAFNLDQPKVHPDDFYIIHQVKEDLLASFDTPPNIEELAEKYGMSKSKLQRTFKMVFNEPIKSFFNQHRLEEANRLLTYTEKSILEISEELGFHSASHLSRTFKQQFGYSPNSLRSN</sequence>
<comment type="caution">
    <text evidence="4">The sequence shown here is derived from an EMBL/GenBank/DDBJ whole genome shotgun (WGS) entry which is preliminary data.</text>
</comment>
<dbReference type="Pfam" id="PF12833">
    <property type="entry name" value="HTH_18"/>
    <property type="match status" value="1"/>
</dbReference>
<dbReference type="InterPro" id="IPR018060">
    <property type="entry name" value="HTH_AraC"/>
</dbReference>
<accession>A0AAN4VW78</accession>